<evidence type="ECO:0000313" key="2">
    <source>
        <dbReference type="Proteomes" id="UP000823775"/>
    </source>
</evidence>
<sequence>LSSILEEIRDFPLFRESFMARSADHCLEEENLCCYPWTMIRELATFPQEFHVILVDDPSRQSRKDFRNFAQDVE</sequence>
<accession>A0ABS8WLN6</accession>
<name>A0ABS8WLN6_DATST</name>
<dbReference type="Proteomes" id="UP000823775">
    <property type="component" value="Unassembled WGS sequence"/>
</dbReference>
<feature type="non-terminal residue" evidence="1">
    <location>
        <position position="1"/>
    </location>
</feature>
<comment type="caution">
    <text evidence="1">The sequence shown here is derived from an EMBL/GenBank/DDBJ whole genome shotgun (WGS) entry which is preliminary data.</text>
</comment>
<dbReference type="EMBL" id="JACEIK010008084">
    <property type="protein sequence ID" value="MCE3051001.1"/>
    <property type="molecule type" value="Genomic_DNA"/>
</dbReference>
<proteinExistence type="predicted"/>
<reference evidence="1 2" key="1">
    <citation type="journal article" date="2021" name="BMC Genomics">
        <title>Datura genome reveals duplications of psychoactive alkaloid biosynthetic genes and high mutation rate following tissue culture.</title>
        <authorList>
            <person name="Rajewski A."/>
            <person name="Carter-House D."/>
            <person name="Stajich J."/>
            <person name="Litt A."/>
        </authorList>
    </citation>
    <scope>NUCLEOTIDE SEQUENCE [LARGE SCALE GENOMIC DNA]</scope>
    <source>
        <strain evidence="1">AR-01</strain>
    </source>
</reference>
<gene>
    <name evidence="1" type="ORF">HAX54_048711</name>
</gene>
<evidence type="ECO:0000313" key="1">
    <source>
        <dbReference type="EMBL" id="MCE3051001.1"/>
    </source>
</evidence>
<protein>
    <submittedName>
        <fullName evidence="1">Uncharacterized protein</fullName>
    </submittedName>
</protein>
<organism evidence="1 2">
    <name type="scientific">Datura stramonium</name>
    <name type="common">Jimsonweed</name>
    <name type="synonym">Common thornapple</name>
    <dbReference type="NCBI Taxonomy" id="4076"/>
    <lineage>
        <taxon>Eukaryota</taxon>
        <taxon>Viridiplantae</taxon>
        <taxon>Streptophyta</taxon>
        <taxon>Embryophyta</taxon>
        <taxon>Tracheophyta</taxon>
        <taxon>Spermatophyta</taxon>
        <taxon>Magnoliopsida</taxon>
        <taxon>eudicotyledons</taxon>
        <taxon>Gunneridae</taxon>
        <taxon>Pentapetalae</taxon>
        <taxon>asterids</taxon>
        <taxon>lamiids</taxon>
        <taxon>Solanales</taxon>
        <taxon>Solanaceae</taxon>
        <taxon>Solanoideae</taxon>
        <taxon>Datureae</taxon>
        <taxon>Datura</taxon>
    </lineage>
</organism>
<keyword evidence="2" id="KW-1185">Reference proteome</keyword>